<evidence type="ECO:0000256" key="2">
    <source>
        <dbReference type="ARBA" id="ARBA00022723"/>
    </source>
</evidence>
<sequence>MVASAIGTAQTTDKNDPLTWNLADLYAGFDDPRYEADLHWVSDRAENFRITYRDRVALLTAQELAQALEELEGIYQVVGYLWSFPSLTFAANTRDTTAQGEVDRIQTALTTVNNELVFFDLELQAMGADHLAELRQAPELRLYAHYLESVGRFAPFRLPEVVEQTRNRDSLTGRQAFIQLRSIHLGEQTYTPVTMADGKAATTEAELSALLFQGDRTVREQAYHSVRAVSQQHNTLYAYILSTIAQDHAIENQMRGYRSTLEKQLISDEVPEGVFWAVMNGTRDRTEIWQDYYRIKAKATGAAIRTCDVYAPWSTEPIAPLPFSEGIQTLLAALEQFDTTYARRAEEFFLNRWVDAAVRPGKRGGAFCNYTHGKHSYLFLSYTDDYSSLFTLAHEMGHGLHFAWINDHQRYFNSNPPLVLAEVASTFNELLLLDYLLDRHSDPNMQRSLITRQLEDQLSLLFRQTTISRLELALHDRATKGRFDAEFLNEVWDSLYRDLCGDAVEILPEHQYDWARIGHIFFKPFYCYQYAASDIVSLACYQQYRQRGRDFVPGYLQLLASGGSENQMAALKHYVGVDLEDPATISQALDYVANLVDRLASTVP</sequence>
<reference evidence="10" key="1">
    <citation type="journal article" date="2024" name="Algal Res.">
        <title>Biochemical, toxicological and genomic investigation of a high-biomass producing Limnothrix strain isolated from Italian shallow drinking water reservoir.</title>
        <authorList>
            <person name="Simonazzi M."/>
            <person name="Shishido T.K."/>
            <person name="Delbaje E."/>
            <person name="Wahlsten M."/>
            <person name="Fewer D.P."/>
            <person name="Sivonen K."/>
            <person name="Pezzolesi L."/>
            <person name="Pistocchi R."/>
        </authorList>
    </citation>
    <scope>NUCLEOTIDE SEQUENCE [LARGE SCALE GENOMIC DNA]</scope>
    <source>
        <strain evidence="10">LRLZ20PSL1</strain>
    </source>
</reference>
<comment type="caution">
    <text evidence="9">The sequence shown here is derived from an EMBL/GenBank/DDBJ whole genome shotgun (WGS) entry which is preliminary data.</text>
</comment>
<keyword evidence="10" id="KW-1185">Reference proteome</keyword>
<dbReference type="Gene3D" id="1.10.1370.20">
    <property type="entry name" value="Oligoendopeptidase f, C-terminal domain"/>
    <property type="match status" value="1"/>
</dbReference>
<protein>
    <submittedName>
        <fullName evidence="9">M3 family metallopeptidase</fullName>
    </submittedName>
</protein>
<organism evidence="9 10">
    <name type="scientific">Limnothrix redekei LRLZ20PSL1</name>
    <dbReference type="NCBI Taxonomy" id="3112953"/>
    <lineage>
        <taxon>Bacteria</taxon>
        <taxon>Bacillati</taxon>
        <taxon>Cyanobacteriota</taxon>
        <taxon>Cyanophyceae</taxon>
        <taxon>Pseudanabaenales</taxon>
        <taxon>Pseudanabaenaceae</taxon>
        <taxon>Limnothrix</taxon>
    </lineage>
</organism>
<gene>
    <name evidence="9" type="ORF">VPK24_01845</name>
</gene>
<evidence type="ECO:0000256" key="5">
    <source>
        <dbReference type="ARBA" id="ARBA00023049"/>
    </source>
</evidence>
<comment type="similarity">
    <text evidence="6">Belongs to the peptidase M3 family.</text>
</comment>
<comment type="cofactor">
    <cofactor evidence="6">
        <name>Zn(2+)</name>
        <dbReference type="ChEBI" id="CHEBI:29105"/>
    </cofactor>
    <text evidence="6">Binds 1 zinc ion.</text>
</comment>
<dbReference type="PANTHER" id="PTHR11804">
    <property type="entry name" value="PROTEASE M3 THIMET OLIGOPEPTIDASE-RELATED"/>
    <property type="match status" value="1"/>
</dbReference>
<dbReference type="Pfam" id="PF01432">
    <property type="entry name" value="Peptidase_M3"/>
    <property type="match status" value="1"/>
</dbReference>
<dbReference type="InterPro" id="IPR045090">
    <property type="entry name" value="Pept_M3A_M3B"/>
</dbReference>
<evidence type="ECO:0000259" key="7">
    <source>
        <dbReference type="Pfam" id="PF01432"/>
    </source>
</evidence>
<evidence type="ECO:0000256" key="4">
    <source>
        <dbReference type="ARBA" id="ARBA00022833"/>
    </source>
</evidence>
<dbReference type="RefSeq" id="WP_393010203.1">
    <property type="nucleotide sequence ID" value="NZ_JAZAQF010000007.1"/>
</dbReference>
<dbReference type="InterPro" id="IPR001567">
    <property type="entry name" value="Pept_M3A_M3B_dom"/>
</dbReference>
<dbReference type="Proteomes" id="UP001604335">
    <property type="component" value="Unassembled WGS sequence"/>
</dbReference>
<name>A0ABW7C563_9CYAN</name>
<dbReference type="SUPFAM" id="SSF55486">
    <property type="entry name" value="Metalloproteases ('zincins'), catalytic domain"/>
    <property type="match status" value="1"/>
</dbReference>
<evidence type="ECO:0000256" key="3">
    <source>
        <dbReference type="ARBA" id="ARBA00022801"/>
    </source>
</evidence>
<evidence type="ECO:0000259" key="8">
    <source>
        <dbReference type="Pfam" id="PF08439"/>
    </source>
</evidence>
<keyword evidence="2 6" id="KW-0479">Metal-binding</keyword>
<dbReference type="Gene3D" id="1.20.140.70">
    <property type="entry name" value="Oligopeptidase f, N-terminal domain"/>
    <property type="match status" value="1"/>
</dbReference>
<keyword evidence="4 6" id="KW-0862">Zinc</keyword>
<dbReference type="EMBL" id="JAZAQF010000007">
    <property type="protein sequence ID" value="MFG3816364.1"/>
    <property type="molecule type" value="Genomic_DNA"/>
</dbReference>
<evidence type="ECO:0000256" key="6">
    <source>
        <dbReference type="RuleBase" id="RU003435"/>
    </source>
</evidence>
<dbReference type="InterPro" id="IPR013647">
    <property type="entry name" value="OligopepF_N_dom"/>
</dbReference>
<dbReference type="Pfam" id="PF08439">
    <property type="entry name" value="Peptidase_M3_N"/>
    <property type="match status" value="1"/>
</dbReference>
<keyword evidence="5 6" id="KW-0482">Metalloprotease</keyword>
<dbReference type="PANTHER" id="PTHR11804:SF84">
    <property type="entry name" value="SACCHAROLYSIN"/>
    <property type="match status" value="1"/>
</dbReference>
<evidence type="ECO:0000313" key="9">
    <source>
        <dbReference type="EMBL" id="MFG3816364.1"/>
    </source>
</evidence>
<proteinExistence type="inferred from homology"/>
<accession>A0ABW7C563</accession>
<evidence type="ECO:0000256" key="1">
    <source>
        <dbReference type="ARBA" id="ARBA00022670"/>
    </source>
</evidence>
<keyword evidence="1 6" id="KW-0645">Protease</keyword>
<dbReference type="InterPro" id="IPR042088">
    <property type="entry name" value="OligoPept_F_C"/>
</dbReference>
<feature type="domain" description="Peptidase M3A/M3B catalytic" evidence="7">
    <location>
        <begin position="213"/>
        <end position="588"/>
    </location>
</feature>
<evidence type="ECO:0000313" key="10">
    <source>
        <dbReference type="Proteomes" id="UP001604335"/>
    </source>
</evidence>
<keyword evidence="3 6" id="KW-0378">Hydrolase</keyword>
<feature type="domain" description="Oligopeptidase F N-terminal" evidence="8">
    <location>
        <begin position="122"/>
        <end position="179"/>
    </location>
</feature>